<dbReference type="PANTHER" id="PTHR43618">
    <property type="entry name" value="7-ALPHA-HYDROXYSTEROID DEHYDROGENASE"/>
    <property type="match status" value="1"/>
</dbReference>
<evidence type="ECO:0000313" key="4">
    <source>
        <dbReference type="EMBL" id="KAK2591232.1"/>
    </source>
</evidence>
<dbReference type="Pfam" id="PF00106">
    <property type="entry name" value="adh_short"/>
    <property type="match status" value="1"/>
</dbReference>
<protein>
    <submittedName>
        <fullName evidence="4">Short-chain dehydrogenase/reductase sat3</fullName>
    </submittedName>
</protein>
<dbReference type="Proteomes" id="UP001251528">
    <property type="component" value="Unassembled WGS sequence"/>
</dbReference>
<dbReference type="Pfam" id="PF13561">
    <property type="entry name" value="adh_short_C2"/>
    <property type="match status" value="1"/>
</dbReference>
<dbReference type="SUPFAM" id="SSF51735">
    <property type="entry name" value="NAD(P)-binding Rossmann-fold domains"/>
    <property type="match status" value="1"/>
</dbReference>
<evidence type="ECO:0000256" key="3">
    <source>
        <dbReference type="ARBA" id="ARBA00023002"/>
    </source>
</evidence>
<comment type="similarity">
    <text evidence="1">Belongs to the short-chain dehydrogenases/reductases (SDR) family.</text>
</comment>
<accession>A0AAJ0CGI3</accession>
<dbReference type="PRINTS" id="PR00081">
    <property type="entry name" value="GDHRDH"/>
</dbReference>
<dbReference type="InterPro" id="IPR002347">
    <property type="entry name" value="SDR_fam"/>
</dbReference>
<dbReference type="AlphaFoldDB" id="A0AAJ0CGI3"/>
<dbReference type="EMBL" id="JASWJB010000352">
    <property type="protein sequence ID" value="KAK2591232.1"/>
    <property type="molecule type" value="Genomic_DNA"/>
</dbReference>
<proteinExistence type="inferred from homology"/>
<dbReference type="InterPro" id="IPR052178">
    <property type="entry name" value="Sec_Metab_Biosynth_SDR"/>
</dbReference>
<keyword evidence="3" id="KW-0560">Oxidoreductase</keyword>
<sequence>MNTSAWFRVDGMVAVVTGGGTGIGLMLAKALVGGGAGKVYILGRRTEILDAAVAEHPGFLVPILCDVTSKESLQSAVDVVKKDTGHVNLVVANAGALGPTKRLDDTLSIEELRKSMFEDVSMEHFTETLDVNVTGAYFTMLAFLELLDAGNKKALQGGFGAPSLQDGDDANVPAIQSQVIFMSSVGGYSRDGLSPPAYSASKSALTHLAKHASSNLSKYEIRVNVLAPGLFPSLLASGMTVGRDPAAEIHGDRMYIPARKFGGMKEMGGTILYLASQAGSYCNGLVLLLDGGRLSVMLSEY</sequence>
<evidence type="ECO:0000313" key="5">
    <source>
        <dbReference type="Proteomes" id="UP001251528"/>
    </source>
</evidence>
<evidence type="ECO:0000256" key="1">
    <source>
        <dbReference type="ARBA" id="ARBA00006484"/>
    </source>
</evidence>
<dbReference type="CDD" id="cd05233">
    <property type="entry name" value="SDR_c"/>
    <property type="match status" value="1"/>
</dbReference>
<keyword evidence="5" id="KW-1185">Reference proteome</keyword>
<dbReference type="PANTHER" id="PTHR43618:SF18">
    <property type="entry name" value="SHORT CHAIN DEHYDROGENASE_REDUCTASE FAMILY (AFU_ORTHOLOGUE AFUA_5G12480)"/>
    <property type="match status" value="1"/>
</dbReference>
<gene>
    <name evidence="4" type="primary">SAT3</name>
    <name evidence="4" type="ORF">QQS21_011074</name>
</gene>
<organism evidence="4 5">
    <name type="scientific">Conoideocrella luteorostrata</name>
    <dbReference type="NCBI Taxonomy" id="1105319"/>
    <lineage>
        <taxon>Eukaryota</taxon>
        <taxon>Fungi</taxon>
        <taxon>Dikarya</taxon>
        <taxon>Ascomycota</taxon>
        <taxon>Pezizomycotina</taxon>
        <taxon>Sordariomycetes</taxon>
        <taxon>Hypocreomycetidae</taxon>
        <taxon>Hypocreales</taxon>
        <taxon>Clavicipitaceae</taxon>
        <taxon>Conoideocrella</taxon>
    </lineage>
</organism>
<comment type="caution">
    <text evidence="4">The sequence shown here is derived from an EMBL/GenBank/DDBJ whole genome shotgun (WGS) entry which is preliminary data.</text>
</comment>
<dbReference type="Gene3D" id="3.40.50.720">
    <property type="entry name" value="NAD(P)-binding Rossmann-like Domain"/>
    <property type="match status" value="1"/>
</dbReference>
<name>A0AAJ0CGI3_9HYPO</name>
<reference evidence="4" key="1">
    <citation type="submission" date="2023-06" db="EMBL/GenBank/DDBJ databases">
        <title>Conoideocrella luteorostrata (Hypocreales: Clavicipitaceae), a potential biocontrol fungus for elongate hemlock scale in United States Christmas tree production areas.</title>
        <authorList>
            <person name="Barrett H."/>
            <person name="Lovett B."/>
            <person name="Macias A.M."/>
            <person name="Stajich J.E."/>
            <person name="Kasson M.T."/>
        </authorList>
    </citation>
    <scope>NUCLEOTIDE SEQUENCE</scope>
    <source>
        <strain evidence="4">ARSEF 14590</strain>
    </source>
</reference>
<dbReference type="InterPro" id="IPR036291">
    <property type="entry name" value="NAD(P)-bd_dom_sf"/>
</dbReference>
<keyword evidence="2" id="KW-0521">NADP</keyword>
<dbReference type="GO" id="GO:0016491">
    <property type="term" value="F:oxidoreductase activity"/>
    <property type="evidence" value="ECO:0007669"/>
    <property type="project" value="UniProtKB-KW"/>
</dbReference>
<evidence type="ECO:0000256" key="2">
    <source>
        <dbReference type="ARBA" id="ARBA00022857"/>
    </source>
</evidence>